<keyword evidence="1" id="KW-1133">Transmembrane helix</keyword>
<evidence type="ECO:0000313" key="3">
    <source>
        <dbReference type="Proteomes" id="UP001501591"/>
    </source>
</evidence>
<keyword evidence="1" id="KW-0472">Membrane</keyword>
<keyword evidence="1" id="KW-0812">Transmembrane</keyword>
<comment type="caution">
    <text evidence="2">The sequence shown here is derived from an EMBL/GenBank/DDBJ whole genome shotgun (WGS) entry which is preliminary data.</text>
</comment>
<proteinExistence type="predicted"/>
<dbReference type="EMBL" id="BAABCP010000001">
    <property type="protein sequence ID" value="GAA3926123.1"/>
    <property type="molecule type" value="Genomic_DNA"/>
</dbReference>
<evidence type="ECO:0008006" key="4">
    <source>
        <dbReference type="Google" id="ProtNLM"/>
    </source>
</evidence>
<sequence length="193" mass="20060">MTTRQLRLLRGMSASVVATVLAAVSHTFGGGSAPHPLLILSAAVLLAPPAVLLVGARIRLLRLAAAVATTQGAFHILFEVAGGITPTGTVGGHQHGPIVLTLGPASTEVLPPSTAMLIAHLLAAAVTTLLIWRGELLIQAIARWVRALLRVPQTASSRPRRAPASMPRTAPHILTSLLADCAWRRGPPAPALR</sequence>
<reference evidence="3" key="1">
    <citation type="journal article" date="2019" name="Int. J. Syst. Evol. Microbiol.">
        <title>The Global Catalogue of Microorganisms (GCM) 10K type strain sequencing project: providing services to taxonomists for standard genome sequencing and annotation.</title>
        <authorList>
            <consortium name="The Broad Institute Genomics Platform"/>
            <consortium name="The Broad Institute Genome Sequencing Center for Infectious Disease"/>
            <person name="Wu L."/>
            <person name="Ma J."/>
        </authorList>
    </citation>
    <scope>NUCLEOTIDE SEQUENCE [LARGE SCALE GENOMIC DNA]</scope>
    <source>
        <strain evidence="3">JCM 17024</strain>
    </source>
</reference>
<evidence type="ECO:0000256" key="1">
    <source>
        <dbReference type="SAM" id="Phobius"/>
    </source>
</evidence>
<evidence type="ECO:0000313" key="2">
    <source>
        <dbReference type="EMBL" id="GAA3926123.1"/>
    </source>
</evidence>
<gene>
    <name evidence="2" type="ORF">GCM10022383_01630</name>
</gene>
<keyword evidence="3" id="KW-1185">Reference proteome</keyword>
<feature type="transmembrane region" description="Helical" evidence="1">
    <location>
        <begin position="114"/>
        <end position="132"/>
    </location>
</feature>
<dbReference type="RefSeq" id="WP_344817592.1">
    <property type="nucleotide sequence ID" value="NZ_BAABCP010000001.1"/>
</dbReference>
<accession>A0ABP7MM29</accession>
<organism evidence="2 3">
    <name type="scientific">Microbacterium soli</name>
    <dbReference type="NCBI Taxonomy" id="446075"/>
    <lineage>
        <taxon>Bacteria</taxon>
        <taxon>Bacillati</taxon>
        <taxon>Actinomycetota</taxon>
        <taxon>Actinomycetes</taxon>
        <taxon>Micrococcales</taxon>
        <taxon>Microbacteriaceae</taxon>
        <taxon>Microbacterium</taxon>
    </lineage>
</organism>
<feature type="transmembrane region" description="Helical" evidence="1">
    <location>
        <begin position="37"/>
        <end position="56"/>
    </location>
</feature>
<protein>
    <recommendedName>
        <fullName evidence="4">Integral membrane protein</fullName>
    </recommendedName>
</protein>
<feature type="transmembrane region" description="Helical" evidence="1">
    <location>
        <begin position="63"/>
        <end position="84"/>
    </location>
</feature>
<name>A0ABP7MM29_9MICO</name>
<dbReference type="Proteomes" id="UP001501591">
    <property type="component" value="Unassembled WGS sequence"/>
</dbReference>